<dbReference type="EMBL" id="CP010835">
    <property type="protein sequence ID" value="AMM53834.1"/>
    <property type="molecule type" value="Genomic_DNA"/>
</dbReference>
<dbReference type="STRING" id="1609559.TQ32_04570"/>
<protein>
    <recommendedName>
        <fullName evidence="4">Secondary thiamine-phosphate synthase enzyme</fullName>
    </recommendedName>
</protein>
<dbReference type="NCBIfam" id="TIGR00149">
    <property type="entry name" value="TIGR00149_YjbQ"/>
    <property type="match status" value="1"/>
</dbReference>
<comment type="similarity">
    <text evidence="1">Belongs to the UPF0047 family.</text>
</comment>
<dbReference type="InterPro" id="IPR035917">
    <property type="entry name" value="YjbQ-like_sf"/>
</dbReference>
<name>A0A127B957_9EURY</name>
<dbReference type="Gene3D" id="2.60.120.460">
    <property type="entry name" value="YjbQ-like"/>
    <property type="match status" value="1"/>
</dbReference>
<dbReference type="KEGG" id="pyc:TQ32_04570"/>
<dbReference type="AlphaFoldDB" id="A0A127B957"/>
<dbReference type="SUPFAM" id="SSF111038">
    <property type="entry name" value="YjbQ-like"/>
    <property type="match status" value="1"/>
</dbReference>
<dbReference type="PROSITE" id="PS01314">
    <property type="entry name" value="UPF0047"/>
    <property type="match status" value="1"/>
</dbReference>
<dbReference type="Proteomes" id="UP000070587">
    <property type="component" value="Chromosome"/>
</dbReference>
<evidence type="ECO:0000313" key="3">
    <source>
        <dbReference type="Proteomes" id="UP000070587"/>
    </source>
</evidence>
<evidence type="ECO:0000256" key="1">
    <source>
        <dbReference type="ARBA" id="ARBA00005534"/>
    </source>
</evidence>
<accession>A0A127B957</accession>
<dbReference type="Pfam" id="PF01894">
    <property type="entry name" value="YjbQ"/>
    <property type="match status" value="1"/>
</dbReference>
<dbReference type="PIRSF" id="PIRSF004681">
    <property type="entry name" value="UCP004681"/>
    <property type="match status" value="1"/>
</dbReference>
<evidence type="ECO:0008006" key="4">
    <source>
        <dbReference type="Google" id="ProtNLM"/>
    </source>
</evidence>
<reference evidence="2 3" key="2">
    <citation type="journal article" date="2016" name="Int. J. Syst. Evol. Microbiol.">
        <title>Pyrococcus kukulkanii sp. nov., a hyperthermophilic, piezophilic archaeon isolated from a deep-sea hydrothermal vent.</title>
        <authorList>
            <person name="Callac N."/>
            <person name="Oger P."/>
            <person name="Lesongeur F."/>
            <person name="Rattray J.E."/>
            <person name="Vannier P."/>
            <person name="Michoud G."/>
            <person name="Beauverger M."/>
            <person name="Gayet N."/>
            <person name="Rouxel O."/>
            <person name="Jebbar M."/>
            <person name="Godfroy A."/>
        </authorList>
    </citation>
    <scope>NUCLEOTIDE SEQUENCE [LARGE SCALE GENOMIC DNA]</scope>
    <source>
        <strain evidence="2 3">NCB100</strain>
    </source>
</reference>
<dbReference type="OrthoDB" id="6663at2157"/>
<dbReference type="PANTHER" id="PTHR30615:SF8">
    <property type="entry name" value="UPF0047 PROTEIN C4A8.02C"/>
    <property type="match status" value="1"/>
</dbReference>
<sequence>MMDVVRVTTSKEVEIIDITEKVREIVRKSGVEDGIVVVFTRHTTAGIIINENESGLISDLEKTLEKLIPKGTGYSHDRIDNNAHSHLRAIILGSSVVIPVENGRLALGTWQSVLFVELDGPRTREIYVKVCKC</sequence>
<dbReference type="PATRIC" id="fig|1609559.3.peg.952"/>
<reference evidence="3" key="1">
    <citation type="submission" date="2015-02" db="EMBL/GenBank/DDBJ databases">
        <title>Pyrococcus kukulkanii sp. nov., a novel hyperthermophilic archaeon isolated from a deep-sea hydrothermal vent at the Guaymas Basin.</title>
        <authorList>
            <person name="Oger P.M."/>
            <person name="Callac N."/>
            <person name="Jebbar M."/>
            <person name="Godfroy A."/>
        </authorList>
    </citation>
    <scope>NUCLEOTIDE SEQUENCE [LARGE SCALE GENOMIC DNA]</scope>
    <source>
        <strain evidence="3">NCB100</strain>
    </source>
</reference>
<evidence type="ECO:0000313" key="2">
    <source>
        <dbReference type="EMBL" id="AMM53834.1"/>
    </source>
</evidence>
<organism evidence="2 3">
    <name type="scientific">Pyrococcus kukulkanii</name>
    <dbReference type="NCBI Taxonomy" id="1609559"/>
    <lineage>
        <taxon>Archaea</taxon>
        <taxon>Methanobacteriati</taxon>
        <taxon>Methanobacteriota</taxon>
        <taxon>Thermococci</taxon>
        <taxon>Thermococcales</taxon>
        <taxon>Thermococcaceae</taxon>
        <taxon>Pyrococcus</taxon>
    </lineage>
</organism>
<dbReference type="InterPro" id="IPR001602">
    <property type="entry name" value="UPF0047_YjbQ-like"/>
</dbReference>
<proteinExistence type="inferred from homology"/>
<gene>
    <name evidence="2" type="ORF">TQ32_04570</name>
</gene>
<dbReference type="PANTHER" id="PTHR30615">
    <property type="entry name" value="UNCHARACTERIZED PROTEIN YJBQ-RELATED"/>
    <property type="match status" value="1"/>
</dbReference>